<name>A0A265DYJ3_9GAMM</name>
<accession>A0A265DYJ3</accession>
<reference evidence="1 3" key="1">
    <citation type="submission" date="2011-10" db="EMBL/GenBank/DDBJ databases">
        <authorList>
            <person name="Quillaguamn J."/>
            <person name="Guzmn D."/>
            <person name="Balderrama-Subieta A."/>
            <person name="Cardona-Ortuo C."/>
            <person name="Guevara-Martnez M."/>
            <person name="Callisaya-Quispe N."/>
        </authorList>
    </citation>
    <scope>NUCLEOTIDE SEQUENCE [LARGE SCALE GENOMIC DNA]</scope>
    <source>
        <strain evidence="1 3">LC1</strain>
    </source>
</reference>
<gene>
    <name evidence="2" type="ORF">CE457_10390</name>
    <name evidence="1" type="ORF">KUC_1203</name>
</gene>
<evidence type="ECO:0000313" key="4">
    <source>
        <dbReference type="Proteomes" id="UP000216538"/>
    </source>
</evidence>
<evidence type="ECO:0000313" key="1">
    <source>
        <dbReference type="EMBL" id="EHJ94245.1"/>
    </source>
</evidence>
<dbReference type="RefSeq" id="WP_007112181.1">
    <property type="nucleotide sequence ID" value="NZ_JH393257.1"/>
</dbReference>
<dbReference type="OrthoDB" id="8028712at2"/>
<evidence type="ECO:0000313" key="2">
    <source>
        <dbReference type="EMBL" id="OZT74387.1"/>
    </source>
</evidence>
<dbReference type="Proteomes" id="UP000005756">
    <property type="component" value="Unassembled WGS sequence"/>
</dbReference>
<dbReference type="EMBL" id="JH393257">
    <property type="protein sequence ID" value="EHJ94245.1"/>
    <property type="molecule type" value="Genomic_DNA"/>
</dbReference>
<sequence length="266" mass="30216">MYDTFLFDTLHHQQATMAPHFFNGQKVWLKKAGKRNSRFSYLPLTLLARWLGIDALKPVPNLGGPLSIAKEAARIKTLFLAGVPVPTILAESPEALLIADATISEGQPFQTLQEKLVAAQRTEEINYYLEMSIHALNDVHARQCYLSEAFTRNILVNRKGVTFIDFETDPGEYHQLTTCMVRDWYCFIFSLYGKLSKRQPHLDLLAPALISGLKQAPPEVQDNFLVTLQRLKSLERFPFHRFGSDGKKIAVTLHALSLLDQQLRIH</sequence>
<reference evidence="2 4" key="2">
    <citation type="submission" date="2017-07" db="EMBL/GenBank/DDBJ databases">
        <title>Shotgun whole genome sequences of three halophilic bacterial isolates.</title>
        <authorList>
            <person name="Pozzo T."/>
            <person name="Higdon S.M."/>
            <person name="Quillaguaman J."/>
        </authorList>
    </citation>
    <scope>NUCLEOTIDE SEQUENCE [LARGE SCALE GENOMIC DNA]</scope>
    <source>
        <strain evidence="2 4">LC1</strain>
    </source>
</reference>
<dbReference type="AlphaFoldDB" id="A0A265DYJ3"/>
<dbReference type="EMBL" id="NPEY01000006">
    <property type="protein sequence ID" value="OZT74387.1"/>
    <property type="molecule type" value="Genomic_DNA"/>
</dbReference>
<evidence type="ECO:0000313" key="3">
    <source>
        <dbReference type="Proteomes" id="UP000005756"/>
    </source>
</evidence>
<protein>
    <recommendedName>
        <fullName evidence="5">Serine/threonine protein kinase</fullName>
    </recommendedName>
</protein>
<dbReference type="STRING" id="1072583.KUC_1203"/>
<evidence type="ECO:0008006" key="5">
    <source>
        <dbReference type="Google" id="ProtNLM"/>
    </source>
</evidence>
<proteinExistence type="predicted"/>
<dbReference type="Proteomes" id="UP000216538">
    <property type="component" value="Unassembled WGS sequence"/>
</dbReference>
<keyword evidence="4" id="KW-1185">Reference proteome</keyword>
<organism evidence="1 3">
    <name type="scientific">Vreelandella boliviensis LC1</name>
    <dbReference type="NCBI Taxonomy" id="1072583"/>
    <lineage>
        <taxon>Bacteria</taxon>
        <taxon>Pseudomonadati</taxon>
        <taxon>Pseudomonadota</taxon>
        <taxon>Gammaproteobacteria</taxon>
        <taxon>Oceanospirillales</taxon>
        <taxon>Halomonadaceae</taxon>
        <taxon>Vreelandella</taxon>
    </lineage>
</organism>